<gene>
    <name evidence="1" type="ORF">JOD31_003601</name>
</gene>
<sequence length="274" mass="31014">MLTRSIPASMDDAIVRMIDSRLDDVRRSEGVAIPLAIESGSRAWGFPSPDSDYDRRFVFVRPSEHYLSPWQRRDVIETPLDGDLDVNGWELGKAIRLLLKGNAVIVEWLRSPVAYGVDETFRTAFLELAENVADRNLIALHYLHLGLRQRNAYFSDRKAVALKKIFYAVRPAAALRWLRRHPDAAIAPMRFQTLIEECDPPSDVRSVLADLVERKSVTRELGTAPLPASIATFVDGEFEAATAAFSKAPPAERRREIELAEQFFRRMVAHVWAS</sequence>
<dbReference type="InterPro" id="IPR018775">
    <property type="entry name" value="RlaP"/>
</dbReference>
<proteinExistence type="predicted"/>
<name>A0ABS2TBV3_9HYPH</name>
<protein>
    <submittedName>
        <fullName evidence="1">Nucleotidyltransferase</fullName>
    </submittedName>
</protein>
<organism evidence="1 2">
    <name type="scientific">Methylopila capsulata</name>
    <dbReference type="NCBI Taxonomy" id="61654"/>
    <lineage>
        <taxon>Bacteria</taxon>
        <taxon>Pseudomonadati</taxon>
        <taxon>Pseudomonadota</taxon>
        <taxon>Alphaproteobacteria</taxon>
        <taxon>Hyphomicrobiales</taxon>
        <taxon>Methylopilaceae</taxon>
        <taxon>Methylopila</taxon>
    </lineage>
</organism>
<evidence type="ECO:0000313" key="1">
    <source>
        <dbReference type="EMBL" id="MBM7853350.1"/>
    </source>
</evidence>
<dbReference type="PANTHER" id="PTHR34817">
    <property type="entry name" value="NUCLEOTIDYLTRANSFERASE"/>
    <property type="match status" value="1"/>
</dbReference>
<accession>A0ABS2TBV3</accession>
<keyword evidence="2" id="KW-1185">Reference proteome</keyword>
<comment type="caution">
    <text evidence="1">The sequence shown here is derived from an EMBL/GenBank/DDBJ whole genome shotgun (WGS) entry which is preliminary data.</text>
</comment>
<dbReference type="RefSeq" id="WP_271206210.1">
    <property type="nucleotide sequence ID" value="NZ_BSFF01000010.1"/>
</dbReference>
<dbReference type="EMBL" id="JAFBCY010000004">
    <property type="protein sequence ID" value="MBM7853350.1"/>
    <property type="molecule type" value="Genomic_DNA"/>
</dbReference>
<dbReference type="PANTHER" id="PTHR34817:SF2">
    <property type="entry name" value="NUCLEOTIDYLTRANSFERASE"/>
    <property type="match status" value="1"/>
</dbReference>
<evidence type="ECO:0000313" key="2">
    <source>
        <dbReference type="Proteomes" id="UP000758856"/>
    </source>
</evidence>
<reference evidence="1 2" key="1">
    <citation type="submission" date="2021-01" db="EMBL/GenBank/DDBJ databases">
        <title>Genomic Encyclopedia of Type Strains, Phase IV (KMG-IV): sequencing the most valuable type-strain genomes for metagenomic binning, comparative biology and taxonomic classification.</title>
        <authorList>
            <person name="Goeker M."/>
        </authorList>
    </citation>
    <scope>NUCLEOTIDE SEQUENCE [LARGE SCALE GENOMIC DNA]</scope>
    <source>
        <strain evidence="1 2">DSM 6130</strain>
    </source>
</reference>
<dbReference type="Proteomes" id="UP000758856">
    <property type="component" value="Unassembled WGS sequence"/>
</dbReference>
<dbReference type="Pfam" id="PF10127">
    <property type="entry name" value="RlaP"/>
    <property type="match status" value="1"/>
</dbReference>